<evidence type="ECO:0000259" key="2">
    <source>
        <dbReference type="PROSITE" id="PS50833"/>
    </source>
</evidence>
<feature type="compositionally biased region" description="Basic residues" evidence="1">
    <location>
        <begin position="343"/>
        <end position="354"/>
    </location>
</feature>
<dbReference type="PANTHER" id="PTHR12661:SF5">
    <property type="entry name" value="SUPPRESSOR OF SWI4 1 HOMOLOG"/>
    <property type="match status" value="1"/>
</dbReference>
<feature type="compositionally biased region" description="Basic and acidic residues" evidence="1">
    <location>
        <begin position="399"/>
        <end position="417"/>
    </location>
</feature>
<dbReference type="GO" id="GO:0019843">
    <property type="term" value="F:rRNA binding"/>
    <property type="evidence" value="ECO:0007669"/>
    <property type="project" value="InterPro"/>
</dbReference>
<feature type="region of interest" description="Disordered" evidence="1">
    <location>
        <begin position="304"/>
        <end position="469"/>
    </location>
</feature>
<organism evidence="3 4">
    <name type="scientific">Peronospora destructor</name>
    <dbReference type="NCBI Taxonomy" id="86335"/>
    <lineage>
        <taxon>Eukaryota</taxon>
        <taxon>Sar</taxon>
        <taxon>Stramenopiles</taxon>
        <taxon>Oomycota</taxon>
        <taxon>Peronosporomycetes</taxon>
        <taxon>Peronosporales</taxon>
        <taxon>Peronosporaceae</taxon>
        <taxon>Peronospora</taxon>
    </lineage>
</organism>
<dbReference type="PANTHER" id="PTHR12661">
    <property type="entry name" value="PETER PAN-RELATED"/>
    <property type="match status" value="1"/>
</dbReference>
<dbReference type="AlphaFoldDB" id="A0AAV0VBK4"/>
<evidence type="ECO:0000313" key="3">
    <source>
        <dbReference type="EMBL" id="CAI5744981.1"/>
    </source>
</evidence>
<sequence>MPRKGGKRRKTRTHVVEAPTVEKDDTPMSFVFKMGKVPGVVSSLVQDMRRVMAPYTADKLREKRKNTLKDFVHVGAPLGVTHFIFFTNTEAGTNLKIARIPRGPTLSFKVIKYSLMSQMHLVVRRPVDASQALKSKPLVVLNNFIAPDDHIKLMNVTFQNMFPAIDVQTVALSECQRVVLFNYEKETDTVEFRQYVIRAAPLGLSKSAKTIVKAKVPNLNNLEDISEYVLGNGAGIGSASDSEVDDEASHVTLPDSFRGRGNRKAEKSAVRLTEVGPRLTLSLTKVERSICEGDVLYHAYKTKTPEESAKAKAKHEAAVALKRQRREEQDENVAKKQEVKDAKKQRKAERKRKREQGEDDDERDETTADNGSRDDDSELDDVDYYRQEVGEEPDMYMFPDKKKETKDKKQKSTEIKFKAVQKPSEVAASDKKHRYLRPGVKAPNGQIIRQREPKSRKARTSTSNGVGTC</sequence>
<feature type="compositionally biased region" description="Basic and acidic residues" evidence="1">
    <location>
        <begin position="325"/>
        <end position="342"/>
    </location>
</feature>
<accession>A0AAV0VBK4</accession>
<dbReference type="InterPro" id="IPR007109">
    <property type="entry name" value="Brix"/>
</dbReference>
<dbReference type="PROSITE" id="PS50833">
    <property type="entry name" value="BRIX"/>
    <property type="match status" value="1"/>
</dbReference>
<keyword evidence="4" id="KW-1185">Reference proteome</keyword>
<gene>
    <name evidence="3" type="ORF">PDE001_LOCUS10100</name>
</gene>
<reference evidence="3" key="1">
    <citation type="submission" date="2022-12" db="EMBL/GenBank/DDBJ databases">
        <authorList>
            <person name="Webb A."/>
        </authorList>
    </citation>
    <scope>NUCLEOTIDE SEQUENCE</scope>
    <source>
        <strain evidence="3">Pd1</strain>
    </source>
</reference>
<feature type="compositionally biased region" description="Polar residues" evidence="1">
    <location>
        <begin position="460"/>
        <end position="469"/>
    </location>
</feature>
<dbReference type="GO" id="GO:0030687">
    <property type="term" value="C:preribosome, large subunit precursor"/>
    <property type="evidence" value="ECO:0007669"/>
    <property type="project" value="TreeGrafter"/>
</dbReference>
<comment type="caution">
    <text evidence="3">The sequence shown here is derived from an EMBL/GenBank/DDBJ whole genome shotgun (WGS) entry which is preliminary data.</text>
</comment>
<dbReference type="SMART" id="SM00879">
    <property type="entry name" value="Brix"/>
    <property type="match status" value="1"/>
</dbReference>
<feature type="domain" description="Brix" evidence="2">
    <location>
        <begin position="27"/>
        <end position="292"/>
    </location>
</feature>
<protein>
    <recommendedName>
        <fullName evidence="2">Brix domain-containing protein</fullName>
    </recommendedName>
</protein>
<dbReference type="Proteomes" id="UP001162029">
    <property type="component" value="Unassembled WGS sequence"/>
</dbReference>
<evidence type="ECO:0000256" key="1">
    <source>
        <dbReference type="SAM" id="MobiDB-lite"/>
    </source>
</evidence>
<dbReference type="GO" id="GO:0006364">
    <property type="term" value="P:rRNA processing"/>
    <property type="evidence" value="ECO:0007669"/>
    <property type="project" value="InterPro"/>
</dbReference>
<proteinExistence type="predicted"/>
<feature type="compositionally biased region" description="Basic and acidic residues" evidence="1">
    <location>
        <begin position="304"/>
        <end position="317"/>
    </location>
</feature>
<dbReference type="GO" id="GO:0000027">
    <property type="term" value="P:ribosomal large subunit assembly"/>
    <property type="evidence" value="ECO:0007669"/>
    <property type="project" value="TreeGrafter"/>
</dbReference>
<name>A0AAV0VBK4_9STRA</name>
<dbReference type="Pfam" id="PF04427">
    <property type="entry name" value="Brix"/>
    <property type="match status" value="1"/>
</dbReference>
<evidence type="ECO:0000313" key="4">
    <source>
        <dbReference type="Proteomes" id="UP001162029"/>
    </source>
</evidence>
<dbReference type="InterPro" id="IPR045112">
    <property type="entry name" value="PPAN-like"/>
</dbReference>
<dbReference type="EMBL" id="CANTFM010002231">
    <property type="protein sequence ID" value="CAI5744981.1"/>
    <property type="molecule type" value="Genomic_DNA"/>
</dbReference>